<dbReference type="InterPro" id="IPR015300">
    <property type="entry name" value="DNA-bd_pseudobarrel_sf"/>
</dbReference>
<evidence type="ECO:0000256" key="5">
    <source>
        <dbReference type="ARBA" id="ARBA00023242"/>
    </source>
</evidence>
<dbReference type="PROSITE" id="PS50863">
    <property type="entry name" value="B3"/>
    <property type="match status" value="1"/>
</dbReference>
<organism evidence="7 8">
    <name type="scientific">Stylosanthes scabra</name>
    <dbReference type="NCBI Taxonomy" id="79078"/>
    <lineage>
        <taxon>Eukaryota</taxon>
        <taxon>Viridiplantae</taxon>
        <taxon>Streptophyta</taxon>
        <taxon>Embryophyta</taxon>
        <taxon>Tracheophyta</taxon>
        <taxon>Spermatophyta</taxon>
        <taxon>Magnoliopsida</taxon>
        <taxon>eudicotyledons</taxon>
        <taxon>Gunneridae</taxon>
        <taxon>Pentapetalae</taxon>
        <taxon>rosids</taxon>
        <taxon>fabids</taxon>
        <taxon>Fabales</taxon>
        <taxon>Fabaceae</taxon>
        <taxon>Papilionoideae</taxon>
        <taxon>50 kb inversion clade</taxon>
        <taxon>dalbergioids sensu lato</taxon>
        <taxon>Dalbergieae</taxon>
        <taxon>Pterocarpus clade</taxon>
        <taxon>Stylosanthes</taxon>
    </lineage>
</organism>
<dbReference type="Gene3D" id="2.40.330.10">
    <property type="entry name" value="DNA-binding pseudobarrel domain"/>
    <property type="match status" value="1"/>
</dbReference>
<proteinExistence type="predicted"/>
<dbReference type="InterPro" id="IPR003340">
    <property type="entry name" value="B3_DNA-bd"/>
</dbReference>
<evidence type="ECO:0000256" key="3">
    <source>
        <dbReference type="ARBA" id="ARBA00023125"/>
    </source>
</evidence>
<sequence>MHTHTQFDSSLSSILTAAASWPAFAGANVSRQLLEVGFTHDPKHIIVIDSSSKTYTVRVRNKSKKQKTMVLGRGWKKFQVANGLRKGDVIKHILIISVVLSVEHSYSEFED</sequence>
<evidence type="ECO:0000256" key="4">
    <source>
        <dbReference type="ARBA" id="ARBA00023163"/>
    </source>
</evidence>
<keyword evidence="5" id="KW-0539">Nucleus</keyword>
<dbReference type="SUPFAM" id="SSF101936">
    <property type="entry name" value="DNA-binding pseudobarrel domain"/>
    <property type="match status" value="1"/>
</dbReference>
<keyword evidence="3" id="KW-0238">DNA-binding</keyword>
<evidence type="ECO:0000259" key="6">
    <source>
        <dbReference type="PROSITE" id="PS50863"/>
    </source>
</evidence>
<gene>
    <name evidence="7" type="ORF">PIB30_086211</name>
</gene>
<reference evidence="7 8" key="1">
    <citation type="journal article" date="2023" name="Plants (Basel)">
        <title>Bridging the Gap: Combining Genomics and Transcriptomics Approaches to Understand Stylosanthes scabra, an Orphan Legume from the Brazilian Caatinga.</title>
        <authorList>
            <person name="Ferreira-Neto J.R.C."/>
            <person name="da Silva M.D."/>
            <person name="Binneck E."/>
            <person name="de Melo N.F."/>
            <person name="da Silva R.H."/>
            <person name="de Melo A.L.T.M."/>
            <person name="Pandolfi V."/>
            <person name="Bustamante F.O."/>
            <person name="Brasileiro-Vidal A.C."/>
            <person name="Benko-Iseppon A.M."/>
        </authorList>
    </citation>
    <scope>NUCLEOTIDE SEQUENCE [LARGE SCALE GENOMIC DNA]</scope>
    <source>
        <tissue evidence="7">Leaves</tissue>
    </source>
</reference>
<comment type="subcellular location">
    <subcellularLocation>
        <location evidence="1">Nucleus</location>
    </subcellularLocation>
</comment>
<name>A0ABU6ZRS8_9FABA</name>
<keyword evidence="8" id="KW-1185">Reference proteome</keyword>
<keyword evidence="4" id="KW-0804">Transcription</keyword>
<dbReference type="EMBL" id="JASCZI010273328">
    <property type="protein sequence ID" value="MED6224654.1"/>
    <property type="molecule type" value="Genomic_DNA"/>
</dbReference>
<evidence type="ECO:0000313" key="8">
    <source>
        <dbReference type="Proteomes" id="UP001341840"/>
    </source>
</evidence>
<feature type="domain" description="TF-B3" evidence="6">
    <location>
        <begin position="45"/>
        <end position="111"/>
    </location>
</feature>
<evidence type="ECO:0000256" key="1">
    <source>
        <dbReference type="ARBA" id="ARBA00004123"/>
    </source>
</evidence>
<evidence type="ECO:0000313" key="7">
    <source>
        <dbReference type="EMBL" id="MED6224654.1"/>
    </source>
</evidence>
<protein>
    <recommendedName>
        <fullName evidence="6">TF-B3 domain-containing protein</fullName>
    </recommendedName>
</protein>
<keyword evidence="2" id="KW-0805">Transcription regulation</keyword>
<accession>A0ABU6ZRS8</accession>
<dbReference type="Proteomes" id="UP001341840">
    <property type="component" value="Unassembled WGS sequence"/>
</dbReference>
<evidence type="ECO:0000256" key="2">
    <source>
        <dbReference type="ARBA" id="ARBA00023015"/>
    </source>
</evidence>
<comment type="caution">
    <text evidence="7">The sequence shown here is derived from an EMBL/GenBank/DDBJ whole genome shotgun (WGS) entry which is preliminary data.</text>
</comment>
<dbReference type="CDD" id="cd10017">
    <property type="entry name" value="B3_DNA"/>
    <property type="match status" value="1"/>
</dbReference>
<dbReference type="Pfam" id="PF02362">
    <property type="entry name" value="B3"/>
    <property type="match status" value="1"/>
</dbReference>